<comment type="caution">
    <text evidence="15">The sequence shown here is derived from an EMBL/GenBank/DDBJ whole genome shotgun (WGS) entry which is preliminary data.</text>
</comment>
<dbReference type="InterPro" id="IPR012849">
    <property type="entry name" value="Abl-interactor_HHR_dom"/>
</dbReference>
<feature type="domain" description="SH3" evidence="13">
    <location>
        <begin position="459"/>
        <end position="518"/>
    </location>
</feature>
<keyword evidence="9" id="KW-0206">Cytoskeleton</keyword>
<dbReference type="EMBL" id="JAINUG010000054">
    <property type="protein sequence ID" value="KAJ8404401.1"/>
    <property type="molecule type" value="Genomic_DNA"/>
</dbReference>
<feature type="compositionally biased region" description="Pro residues" evidence="12">
    <location>
        <begin position="648"/>
        <end position="659"/>
    </location>
</feature>
<evidence type="ECO:0000256" key="9">
    <source>
        <dbReference type="ARBA" id="ARBA00023212"/>
    </source>
</evidence>
<dbReference type="GO" id="GO:0030027">
    <property type="term" value="C:lamellipodium"/>
    <property type="evidence" value="ECO:0007669"/>
    <property type="project" value="UniProtKB-SubCell"/>
</dbReference>
<evidence type="ECO:0000256" key="2">
    <source>
        <dbReference type="ARBA" id="ARBA00004486"/>
    </source>
</evidence>
<dbReference type="GO" id="GO:0030175">
    <property type="term" value="C:filopodium"/>
    <property type="evidence" value="ECO:0007669"/>
    <property type="project" value="UniProtKB-SubCell"/>
</dbReference>
<dbReference type="GO" id="GO:0017124">
    <property type="term" value="F:SH3 domain binding"/>
    <property type="evidence" value="ECO:0007669"/>
    <property type="project" value="TreeGrafter"/>
</dbReference>
<dbReference type="GO" id="GO:0005856">
    <property type="term" value="C:cytoskeleton"/>
    <property type="evidence" value="ECO:0007669"/>
    <property type="project" value="UniProtKB-SubCell"/>
</dbReference>
<evidence type="ECO:0000256" key="5">
    <source>
        <dbReference type="ARBA" id="ARBA00022443"/>
    </source>
</evidence>
<evidence type="ECO:0000313" key="15">
    <source>
        <dbReference type="EMBL" id="KAJ8404401.1"/>
    </source>
</evidence>
<protein>
    <submittedName>
        <fullName evidence="15">Uncharacterized protein</fullName>
    </submittedName>
</protein>
<comment type="similarity">
    <text evidence="4">Belongs to the ABI family.</text>
</comment>
<comment type="subcellular location">
    <subcellularLocation>
        <location evidence="2">Cell projection</location>
        <location evidence="2">Filopodium</location>
    </subcellularLocation>
    <subcellularLocation>
        <location evidence="3">Cell projection</location>
        <location evidence="3">Lamellipodium</location>
    </subcellularLocation>
    <subcellularLocation>
        <location evidence="1">Cytoplasm</location>
        <location evidence="1">Cytoskeleton</location>
    </subcellularLocation>
</comment>
<feature type="region of interest" description="Disordered" evidence="12">
    <location>
        <begin position="314"/>
        <end position="341"/>
    </location>
</feature>
<evidence type="ECO:0000259" key="14">
    <source>
        <dbReference type="PROSITE" id="PS50192"/>
    </source>
</evidence>
<keyword evidence="8" id="KW-0175">Coiled coil</keyword>
<dbReference type="Pfam" id="PF07815">
    <property type="entry name" value="Abi_HHR"/>
    <property type="match status" value="1"/>
</dbReference>
<gene>
    <name evidence="15" type="ORF">AAFF_G00341740</name>
</gene>
<sequence length="670" mass="73014">MKDQNCNEEISQIINDAPSARQALIDNYSNLYKVAEYCESNYLQVEDTRMALEETKAFTTQSLASVAYQISTLATNVLKLLDAQNSQLRQMESSVNLIAQTVDMHREKVARREIGVFTVSKRVPRSHKIIPPGPSQEPKPKYSRAPINYSTLDTLGHGTKDSGKQQENPGTATLKHSISAREAGGTLGRTSRPVDPVQCPTAPSMSRGPSMSSLNDRSLGSSFGKAVPPPMVPNLTVPDIASTPMEETPPHPRLRTPTCPPPSSAALFHGQHPPTASAAPRPGLHPPSSPGTPLGNRGRRKWIPAPDIRCCLATSSTSLRSKRSRGPRHPPTSRSGSLRVRLGPSTRSLHTLSLCLPSSHSPPLATLSALSSLPARLQHLGEWAGVRRRLPRQPPQCLIPQRLLSSANAQPPKHRSHCFFPLHLEFQAPPPPPDVMGGFDDFMPPLPPPVDYEPLALANIEDKVVALYRYATGNPGDLAFEKGDVIYVTKRNEDGWCEGVLNGEEGAGISTEGKSRIHLPTCHSGVAKVLTVLPVVDLKMATDVFPFLEIFMPLVSFGVAVLCCTSLCKSCHRAREEQLERTERTDTPSIFVIPIPTDDRIHSPPRYSTTGIPSSPPPYAEVEMKPELFPFPEGHPPAYTEVTLPLTPVAPSPPTPPVPRSTQLRRMSYA</sequence>
<dbReference type="PROSITE" id="PS50002">
    <property type="entry name" value="SH3"/>
    <property type="match status" value="1"/>
</dbReference>
<dbReference type="Pfam" id="PF00018">
    <property type="entry name" value="SH3_1"/>
    <property type="match status" value="1"/>
</dbReference>
<evidence type="ECO:0000256" key="7">
    <source>
        <dbReference type="ARBA" id="ARBA00022553"/>
    </source>
</evidence>
<evidence type="ECO:0000256" key="10">
    <source>
        <dbReference type="ARBA" id="ARBA00023273"/>
    </source>
</evidence>
<feature type="domain" description="T-SNARE coiled-coil homology" evidence="14">
    <location>
        <begin position="50"/>
        <end position="112"/>
    </location>
</feature>
<evidence type="ECO:0000256" key="4">
    <source>
        <dbReference type="ARBA" id="ARBA00010020"/>
    </source>
</evidence>
<keyword evidence="10" id="KW-0966">Cell projection</keyword>
<dbReference type="Proteomes" id="UP001221898">
    <property type="component" value="Unassembled WGS sequence"/>
</dbReference>
<keyword evidence="6" id="KW-0963">Cytoplasm</keyword>
<feature type="region of interest" description="Disordered" evidence="12">
    <location>
        <begin position="149"/>
        <end position="300"/>
    </location>
</feature>
<dbReference type="PANTHER" id="PTHR10460:SF60">
    <property type="entry name" value="ABI GENE FAMILY MEMBER 3"/>
    <property type="match status" value="1"/>
</dbReference>
<feature type="compositionally biased region" description="Polar residues" evidence="12">
    <location>
        <begin position="660"/>
        <end position="670"/>
    </location>
</feature>
<evidence type="ECO:0000313" key="16">
    <source>
        <dbReference type="Proteomes" id="UP001221898"/>
    </source>
</evidence>
<evidence type="ECO:0000256" key="1">
    <source>
        <dbReference type="ARBA" id="ARBA00004245"/>
    </source>
</evidence>
<evidence type="ECO:0000256" key="12">
    <source>
        <dbReference type="SAM" id="MobiDB-lite"/>
    </source>
</evidence>
<dbReference type="PANTHER" id="PTHR10460">
    <property type="entry name" value="ABL INTERACTOR FAMILY MEMBER"/>
    <property type="match status" value="1"/>
</dbReference>
<dbReference type="GO" id="GO:0031209">
    <property type="term" value="C:SCAR complex"/>
    <property type="evidence" value="ECO:0007669"/>
    <property type="project" value="TreeGrafter"/>
</dbReference>
<dbReference type="PROSITE" id="PS50192">
    <property type="entry name" value="T_SNARE"/>
    <property type="match status" value="1"/>
</dbReference>
<feature type="region of interest" description="Disordered" evidence="12">
    <location>
        <begin position="632"/>
        <end position="670"/>
    </location>
</feature>
<organism evidence="15 16">
    <name type="scientific">Aldrovandia affinis</name>
    <dbReference type="NCBI Taxonomy" id="143900"/>
    <lineage>
        <taxon>Eukaryota</taxon>
        <taxon>Metazoa</taxon>
        <taxon>Chordata</taxon>
        <taxon>Craniata</taxon>
        <taxon>Vertebrata</taxon>
        <taxon>Euteleostomi</taxon>
        <taxon>Actinopterygii</taxon>
        <taxon>Neopterygii</taxon>
        <taxon>Teleostei</taxon>
        <taxon>Notacanthiformes</taxon>
        <taxon>Halosauridae</taxon>
        <taxon>Aldrovandia</taxon>
    </lineage>
</organism>
<evidence type="ECO:0000259" key="13">
    <source>
        <dbReference type="PROSITE" id="PS50002"/>
    </source>
</evidence>
<dbReference type="PRINTS" id="PR00499">
    <property type="entry name" value="P67PHOX"/>
</dbReference>
<proteinExistence type="inferred from homology"/>
<dbReference type="SUPFAM" id="SSF50044">
    <property type="entry name" value="SH3-domain"/>
    <property type="match status" value="1"/>
</dbReference>
<reference evidence="15" key="1">
    <citation type="journal article" date="2023" name="Science">
        <title>Genome structures resolve the early diversification of teleost fishes.</title>
        <authorList>
            <person name="Parey E."/>
            <person name="Louis A."/>
            <person name="Montfort J."/>
            <person name="Bouchez O."/>
            <person name="Roques C."/>
            <person name="Iampietro C."/>
            <person name="Lluch J."/>
            <person name="Castinel A."/>
            <person name="Donnadieu C."/>
            <person name="Desvignes T."/>
            <person name="Floi Bucao C."/>
            <person name="Jouanno E."/>
            <person name="Wen M."/>
            <person name="Mejri S."/>
            <person name="Dirks R."/>
            <person name="Jansen H."/>
            <person name="Henkel C."/>
            <person name="Chen W.J."/>
            <person name="Zahm M."/>
            <person name="Cabau C."/>
            <person name="Klopp C."/>
            <person name="Thompson A.W."/>
            <person name="Robinson-Rechavi M."/>
            <person name="Braasch I."/>
            <person name="Lecointre G."/>
            <person name="Bobe J."/>
            <person name="Postlethwait J.H."/>
            <person name="Berthelot C."/>
            <person name="Roest Crollius H."/>
            <person name="Guiguen Y."/>
        </authorList>
    </citation>
    <scope>NUCLEOTIDE SEQUENCE</scope>
    <source>
        <strain evidence="15">NC1722</strain>
    </source>
</reference>
<feature type="compositionally biased region" description="Polar residues" evidence="12">
    <location>
        <begin position="165"/>
        <end position="176"/>
    </location>
</feature>
<dbReference type="GO" id="GO:0001764">
    <property type="term" value="P:neuron migration"/>
    <property type="evidence" value="ECO:0007669"/>
    <property type="project" value="TreeGrafter"/>
</dbReference>
<evidence type="ECO:0000256" key="6">
    <source>
        <dbReference type="ARBA" id="ARBA00022490"/>
    </source>
</evidence>
<keyword evidence="7" id="KW-0597">Phosphoprotein</keyword>
<dbReference type="Gene3D" id="2.30.30.40">
    <property type="entry name" value="SH3 Domains"/>
    <property type="match status" value="1"/>
</dbReference>
<dbReference type="GO" id="GO:0035591">
    <property type="term" value="F:signaling adaptor activity"/>
    <property type="evidence" value="ECO:0007669"/>
    <property type="project" value="TreeGrafter"/>
</dbReference>
<dbReference type="Gene3D" id="6.10.140.1620">
    <property type="match status" value="1"/>
</dbReference>
<evidence type="ECO:0000256" key="8">
    <source>
        <dbReference type="ARBA" id="ARBA00023054"/>
    </source>
</evidence>
<accession>A0AAD7SKQ1</accession>
<dbReference type="SMART" id="SM00326">
    <property type="entry name" value="SH3"/>
    <property type="match status" value="1"/>
</dbReference>
<keyword evidence="16" id="KW-1185">Reference proteome</keyword>
<dbReference type="InterPro" id="IPR036028">
    <property type="entry name" value="SH3-like_dom_sf"/>
</dbReference>
<evidence type="ECO:0000256" key="11">
    <source>
        <dbReference type="PROSITE-ProRule" id="PRU00192"/>
    </source>
</evidence>
<dbReference type="InterPro" id="IPR001452">
    <property type="entry name" value="SH3_domain"/>
</dbReference>
<dbReference type="AlphaFoldDB" id="A0AAD7SKQ1"/>
<dbReference type="InterPro" id="IPR000727">
    <property type="entry name" value="T_SNARE_dom"/>
</dbReference>
<name>A0AAD7SKQ1_9TELE</name>
<keyword evidence="5 11" id="KW-0728">SH3 domain</keyword>
<feature type="compositionally biased region" description="Polar residues" evidence="12">
    <location>
        <begin position="201"/>
        <end position="221"/>
    </location>
</feature>
<evidence type="ECO:0000256" key="3">
    <source>
        <dbReference type="ARBA" id="ARBA00004510"/>
    </source>
</evidence>
<dbReference type="InterPro" id="IPR028457">
    <property type="entry name" value="ABI"/>
</dbReference>